<feature type="domain" description="DSBA-like thioredoxin" evidence="1">
    <location>
        <begin position="8"/>
        <end position="206"/>
    </location>
</feature>
<dbReference type="GO" id="GO:0016491">
    <property type="term" value="F:oxidoreductase activity"/>
    <property type="evidence" value="ECO:0007669"/>
    <property type="project" value="InterPro"/>
</dbReference>
<reference evidence="2 3" key="1">
    <citation type="submission" date="2015-10" db="EMBL/GenBank/DDBJ databases">
        <authorList>
            <person name="Gilbert D.G."/>
        </authorList>
    </citation>
    <scope>NUCLEOTIDE SEQUENCE [LARGE SCALE GENOMIC DNA]</scope>
    <source>
        <strain evidence="2">COMA1</strain>
    </source>
</reference>
<evidence type="ECO:0000313" key="3">
    <source>
        <dbReference type="Proteomes" id="UP000199032"/>
    </source>
</evidence>
<gene>
    <name evidence="2" type="ORF">COMA1_20640</name>
</gene>
<dbReference type="EMBL" id="CZQA01000008">
    <property type="protein sequence ID" value="CUS36105.1"/>
    <property type="molecule type" value="Genomic_DNA"/>
</dbReference>
<dbReference type="InterPro" id="IPR036249">
    <property type="entry name" value="Thioredoxin-like_sf"/>
</dbReference>
<dbReference type="AlphaFoldDB" id="A0A0S4LGR8"/>
<dbReference type="OrthoDB" id="9799122at2"/>
<dbReference type="Proteomes" id="UP000199032">
    <property type="component" value="Unassembled WGS sequence"/>
</dbReference>
<dbReference type="Pfam" id="PF01323">
    <property type="entry name" value="DSBA"/>
    <property type="match status" value="1"/>
</dbReference>
<keyword evidence="3" id="KW-1185">Reference proteome</keyword>
<dbReference type="Gene3D" id="3.40.30.10">
    <property type="entry name" value="Glutaredoxin"/>
    <property type="match status" value="1"/>
</dbReference>
<name>A0A0S4LGR8_9BACT</name>
<sequence length="221" mass="24387">MNERVLSIDIYSDVICPWCYVGKRRLERALQVWDGAPVNVRWRPFQLNPTMPRNGMDRRQYLDMKFGGPAAARTIYDQVSIAGAAEGIRFAFERMTRTPNTFTAHRLVWWAGRQGKQDEMVEMLFRRYFLEGGDIGHIDTLSQAAADAGFDRAIAATFLAGDEGVEEVKVEESTGHRLGIRGVPYFVINGTSALSGAQPPEQLVAAFRESAAGSAVGKAGG</sequence>
<protein>
    <submittedName>
        <fullName evidence="2">Putative thiol oxidoreductase, DsbA family, FrnE subfamily</fullName>
    </submittedName>
</protein>
<dbReference type="STRING" id="1742972.COMA1_20640"/>
<accession>A0A0S4LGR8</accession>
<evidence type="ECO:0000259" key="1">
    <source>
        <dbReference type="Pfam" id="PF01323"/>
    </source>
</evidence>
<dbReference type="CDD" id="cd03024">
    <property type="entry name" value="DsbA_FrnE"/>
    <property type="match status" value="1"/>
</dbReference>
<dbReference type="PANTHER" id="PTHR13887:SF41">
    <property type="entry name" value="THIOREDOXIN SUPERFAMILY PROTEIN"/>
    <property type="match status" value="1"/>
</dbReference>
<dbReference type="PANTHER" id="PTHR13887">
    <property type="entry name" value="GLUTATHIONE S-TRANSFERASE KAPPA"/>
    <property type="match status" value="1"/>
</dbReference>
<evidence type="ECO:0000313" key="2">
    <source>
        <dbReference type="EMBL" id="CUS36105.1"/>
    </source>
</evidence>
<proteinExistence type="predicted"/>
<dbReference type="InterPro" id="IPR001853">
    <property type="entry name" value="DSBA-like_thioredoxin_dom"/>
</dbReference>
<dbReference type="RefSeq" id="WP_090748666.1">
    <property type="nucleotide sequence ID" value="NZ_CZQA01000008.1"/>
</dbReference>
<organism evidence="2 3">
    <name type="scientific">Candidatus Nitrospira nitrosa</name>
    <dbReference type="NCBI Taxonomy" id="1742972"/>
    <lineage>
        <taxon>Bacteria</taxon>
        <taxon>Pseudomonadati</taxon>
        <taxon>Nitrospirota</taxon>
        <taxon>Nitrospiria</taxon>
        <taxon>Nitrospirales</taxon>
        <taxon>Nitrospiraceae</taxon>
        <taxon>Nitrospira</taxon>
    </lineage>
</organism>
<dbReference type="SUPFAM" id="SSF52833">
    <property type="entry name" value="Thioredoxin-like"/>
    <property type="match status" value="1"/>
</dbReference>